<evidence type="ECO:0000313" key="4">
    <source>
        <dbReference type="EMBL" id="CAD8594483.1"/>
    </source>
</evidence>
<dbReference type="PROSITE" id="PS51354">
    <property type="entry name" value="GLUTAREDOXIN_2"/>
    <property type="match status" value="1"/>
</dbReference>
<sequence length="109" mass="11816">MAAELARIIAKDDVVIFSYGGCPYCRRVTRALDAAGVPYNEVDYDDCDDGEAVRAEIRATHKQRSVPAVFVKGKFVGGCNDGPEPWMGVLPLLNSGKLTEWIRNGAAEA</sequence>
<dbReference type="Gene3D" id="3.40.30.10">
    <property type="entry name" value="Glutaredoxin"/>
    <property type="match status" value="1"/>
</dbReference>
<keyword evidence="2" id="KW-0676">Redox-active center</keyword>
<organism evidence="4">
    <name type="scientific">Micromonas pusilla</name>
    <name type="common">Picoplanktonic green alga</name>
    <name type="synonym">Chromulina pusilla</name>
    <dbReference type="NCBI Taxonomy" id="38833"/>
    <lineage>
        <taxon>Eukaryota</taxon>
        <taxon>Viridiplantae</taxon>
        <taxon>Chlorophyta</taxon>
        <taxon>Mamiellophyceae</taxon>
        <taxon>Mamiellales</taxon>
        <taxon>Mamiellaceae</taxon>
        <taxon>Micromonas</taxon>
    </lineage>
</organism>
<dbReference type="PROSITE" id="PS00195">
    <property type="entry name" value="GLUTAREDOXIN_1"/>
    <property type="match status" value="1"/>
</dbReference>
<evidence type="ECO:0000256" key="1">
    <source>
        <dbReference type="ARBA" id="ARBA00023157"/>
    </source>
</evidence>
<dbReference type="InterPro" id="IPR011767">
    <property type="entry name" value="GLR_AS"/>
</dbReference>
<accession>A0A7S0KZ19</accession>
<dbReference type="SUPFAM" id="SSF52833">
    <property type="entry name" value="Thioredoxin-like"/>
    <property type="match status" value="1"/>
</dbReference>
<dbReference type="InterPro" id="IPR036249">
    <property type="entry name" value="Thioredoxin-like_sf"/>
</dbReference>
<name>A0A7S0KZ19_MICPS</name>
<keyword evidence="1" id="KW-1015">Disulfide bond</keyword>
<dbReference type="InterPro" id="IPR014025">
    <property type="entry name" value="Glutaredoxin_subgr"/>
</dbReference>
<feature type="domain" description="Glutaredoxin" evidence="3">
    <location>
        <begin position="14"/>
        <end position="76"/>
    </location>
</feature>
<dbReference type="GO" id="GO:0015038">
    <property type="term" value="F:glutathione disulfide oxidoreductase activity"/>
    <property type="evidence" value="ECO:0007669"/>
    <property type="project" value="TreeGrafter"/>
</dbReference>
<dbReference type="EMBL" id="HBEV01015310">
    <property type="protein sequence ID" value="CAD8594483.1"/>
    <property type="molecule type" value="Transcribed_RNA"/>
</dbReference>
<evidence type="ECO:0000256" key="2">
    <source>
        <dbReference type="ARBA" id="ARBA00023284"/>
    </source>
</evidence>
<dbReference type="PANTHER" id="PTHR45694">
    <property type="entry name" value="GLUTAREDOXIN 2"/>
    <property type="match status" value="1"/>
</dbReference>
<dbReference type="GO" id="GO:0005737">
    <property type="term" value="C:cytoplasm"/>
    <property type="evidence" value="ECO:0007669"/>
    <property type="project" value="TreeGrafter"/>
</dbReference>
<dbReference type="GO" id="GO:0034599">
    <property type="term" value="P:cellular response to oxidative stress"/>
    <property type="evidence" value="ECO:0007669"/>
    <property type="project" value="TreeGrafter"/>
</dbReference>
<protein>
    <recommendedName>
        <fullName evidence="3">Glutaredoxin domain-containing protein</fullName>
    </recommendedName>
</protein>
<dbReference type="PANTHER" id="PTHR45694:SF18">
    <property type="entry name" value="GLUTAREDOXIN-1-RELATED"/>
    <property type="match status" value="1"/>
</dbReference>
<dbReference type="PRINTS" id="PR00160">
    <property type="entry name" value="GLUTAREDOXIN"/>
</dbReference>
<reference evidence="4" key="1">
    <citation type="submission" date="2021-01" db="EMBL/GenBank/DDBJ databases">
        <authorList>
            <person name="Corre E."/>
            <person name="Pelletier E."/>
            <person name="Niang G."/>
            <person name="Scheremetjew M."/>
            <person name="Finn R."/>
            <person name="Kale V."/>
            <person name="Holt S."/>
            <person name="Cochrane G."/>
            <person name="Meng A."/>
            <person name="Brown T."/>
            <person name="Cohen L."/>
        </authorList>
    </citation>
    <scope>NUCLEOTIDE SEQUENCE</scope>
    <source>
        <strain evidence="4">CCMP494</strain>
    </source>
</reference>
<proteinExistence type="predicted"/>
<gene>
    <name evidence="4" type="ORF">MSP1404_LOCUS11888</name>
</gene>
<evidence type="ECO:0000259" key="3">
    <source>
        <dbReference type="Pfam" id="PF00462"/>
    </source>
</evidence>
<dbReference type="AlphaFoldDB" id="A0A7S0KZ19"/>
<dbReference type="InterPro" id="IPR002109">
    <property type="entry name" value="Glutaredoxin"/>
</dbReference>
<dbReference type="Pfam" id="PF00462">
    <property type="entry name" value="Glutaredoxin"/>
    <property type="match status" value="1"/>
</dbReference>